<dbReference type="PANTHER" id="PTHR12715:SF4">
    <property type="entry name" value="EAMA DOMAIN-CONTAINING PROTEIN"/>
    <property type="match status" value="1"/>
</dbReference>
<feature type="transmembrane region" description="Helical" evidence="2">
    <location>
        <begin position="259"/>
        <end position="276"/>
    </location>
</feature>
<dbReference type="SUPFAM" id="SSF103481">
    <property type="entry name" value="Multidrug resistance efflux transporter EmrE"/>
    <property type="match status" value="2"/>
</dbReference>
<organism evidence="4 5">
    <name type="scientific">Acetobacter malorum</name>
    <dbReference type="NCBI Taxonomy" id="178901"/>
    <lineage>
        <taxon>Bacteria</taxon>
        <taxon>Pseudomonadati</taxon>
        <taxon>Pseudomonadota</taxon>
        <taxon>Alphaproteobacteria</taxon>
        <taxon>Acetobacterales</taxon>
        <taxon>Acetobacteraceae</taxon>
        <taxon>Acetobacter</taxon>
    </lineage>
</organism>
<dbReference type="InterPro" id="IPR000620">
    <property type="entry name" value="EamA_dom"/>
</dbReference>
<reference evidence="4 5" key="1">
    <citation type="submission" date="2016-03" db="EMBL/GenBank/DDBJ databases">
        <title>Draft genome sequence of Acetobacter malorum CECT 7742, a strain isolated from strawberry vinegar.</title>
        <authorList>
            <person name="Sainz F."/>
            <person name="Mas A."/>
            <person name="Torija M.J."/>
        </authorList>
    </citation>
    <scope>NUCLEOTIDE SEQUENCE [LARGE SCALE GENOMIC DNA]</scope>
    <source>
        <strain evidence="4 5">CECT 7742</strain>
    </source>
</reference>
<comment type="caution">
    <text evidence="4">The sequence shown here is derived from an EMBL/GenBank/DDBJ whole genome shotgun (WGS) entry which is preliminary data.</text>
</comment>
<evidence type="ECO:0000313" key="4">
    <source>
        <dbReference type="EMBL" id="OAG77948.1"/>
    </source>
</evidence>
<evidence type="ECO:0000256" key="1">
    <source>
        <dbReference type="SAM" id="MobiDB-lite"/>
    </source>
</evidence>
<feature type="domain" description="EamA" evidence="3">
    <location>
        <begin position="169"/>
        <end position="280"/>
    </location>
</feature>
<dbReference type="EMBL" id="LVHD01000010">
    <property type="protein sequence ID" value="OAG77948.1"/>
    <property type="molecule type" value="Genomic_DNA"/>
</dbReference>
<keyword evidence="2" id="KW-0472">Membrane</keyword>
<feature type="transmembrane region" description="Helical" evidence="2">
    <location>
        <begin position="21"/>
        <end position="40"/>
    </location>
</feature>
<keyword evidence="2" id="KW-0812">Transmembrane</keyword>
<feature type="transmembrane region" description="Helical" evidence="2">
    <location>
        <begin position="52"/>
        <end position="69"/>
    </location>
</feature>
<dbReference type="PANTHER" id="PTHR12715">
    <property type="entry name" value="TRANSPORTER, DRUG/METABOLITE EXPORTER FAMILY"/>
    <property type="match status" value="1"/>
</dbReference>
<feature type="domain" description="EamA" evidence="3">
    <location>
        <begin position="23"/>
        <end position="152"/>
    </location>
</feature>
<evidence type="ECO:0000259" key="3">
    <source>
        <dbReference type="Pfam" id="PF00892"/>
    </source>
</evidence>
<dbReference type="PATRIC" id="fig|178901.16.peg.972"/>
<dbReference type="AlphaFoldDB" id="A0A177GCD1"/>
<feature type="transmembrane region" description="Helical" evidence="2">
    <location>
        <begin position="81"/>
        <end position="99"/>
    </location>
</feature>
<sequence length="329" mass="33755">MDAQPAPASPVHSLPASHPPVPVFAAALAILSWASAYPVVRLALQVLPPVPLAAARYALAAVLALAWVGWTRPRLPRVQDLPRFVVCGAVGISLYNILFNLGEQTVSAGAASLLISFSPLIAALLAVGVMGERLSVWGWVGSLVSFCGVVLVAQGQPGGLTFGSGAADVLGAAFSAAVYNAVQKKLVAVYGALATTAYVLIIGAVLLTPWLPQAVQSLQTAPVTGWILVVQLAVFPAILGYAAWAHVVGRIGVARSSGFIYLLSPATLLLAFLITAEVPEPAYAGGRGYYSGGCGADEYAGACQTSGSPTKNAGGLRPPASSVFSERRL</sequence>
<feature type="transmembrane region" description="Helical" evidence="2">
    <location>
        <begin position="105"/>
        <end position="127"/>
    </location>
</feature>
<feature type="transmembrane region" description="Helical" evidence="2">
    <location>
        <begin position="223"/>
        <end position="247"/>
    </location>
</feature>
<proteinExistence type="predicted"/>
<protein>
    <submittedName>
        <fullName evidence="4">Permease</fullName>
    </submittedName>
</protein>
<dbReference type="eggNOG" id="COG0697">
    <property type="taxonomic scope" value="Bacteria"/>
</dbReference>
<dbReference type="Pfam" id="PF00892">
    <property type="entry name" value="EamA"/>
    <property type="match status" value="2"/>
</dbReference>
<dbReference type="GO" id="GO:0016020">
    <property type="term" value="C:membrane"/>
    <property type="evidence" value="ECO:0007669"/>
    <property type="project" value="InterPro"/>
</dbReference>
<dbReference type="InterPro" id="IPR037185">
    <property type="entry name" value="EmrE-like"/>
</dbReference>
<feature type="region of interest" description="Disordered" evidence="1">
    <location>
        <begin position="307"/>
        <end position="329"/>
    </location>
</feature>
<feature type="transmembrane region" description="Helical" evidence="2">
    <location>
        <begin position="159"/>
        <end position="179"/>
    </location>
</feature>
<evidence type="ECO:0000256" key="2">
    <source>
        <dbReference type="SAM" id="Phobius"/>
    </source>
</evidence>
<feature type="transmembrane region" description="Helical" evidence="2">
    <location>
        <begin position="134"/>
        <end position="153"/>
    </location>
</feature>
<evidence type="ECO:0000313" key="5">
    <source>
        <dbReference type="Proteomes" id="UP000077349"/>
    </source>
</evidence>
<name>A0A177GCD1_9PROT</name>
<gene>
    <name evidence="4" type="ORF">Amal_00923</name>
</gene>
<dbReference type="InterPro" id="IPR052756">
    <property type="entry name" value="Alkyne_AA_exporter"/>
</dbReference>
<keyword evidence="2" id="KW-1133">Transmembrane helix</keyword>
<dbReference type="STRING" id="178901.AmDm5_0983"/>
<dbReference type="Proteomes" id="UP000077349">
    <property type="component" value="Unassembled WGS sequence"/>
</dbReference>
<accession>A0A177GCD1</accession>
<feature type="transmembrane region" description="Helical" evidence="2">
    <location>
        <begin position="186"/>
        <end position="211"/>
    </location>
</feature>